<evidence type="ECO:0000256" key="1">
    <source>
        <dbReference type="SAM" id="Phobius"/>
    </source>
</evidence>
<dbReference type="EMBL" id="SIHI01000006">
    <property type="protein sequence ID" value="TWT52316.1"/>
    <property type="molecule type" value="Genomic_DNA"/>
</dbReference>
<keyword evidence="4" id="KW-1185">Reference proteome</keyword>
<gene>
    <name evidence="3" type="ORF">KOR42_30020</name>
</gene>
<dbReference type="GO" id="GO:0006508">
    <property type="term" value="P:proteolysis"/>
    <property type="evidence" value="ECO:0007669"/>
    <property type="project" value="UniProtKB-KW"/>
</dbReference>
<keyword evidence="1" id="KW-0812">Transmembrane</keyword>
<feature type="transmembrane region" description="Helical" evidence="1">
    <location>
        <begin position="266"/>
        <end position="283"/>
    </location>
</feature>
<keyword evidence="1" id="KW-0472">Membrane</keyword>
<dbReference type="PANTHER" id="PTHR36435">
    <property type="entry name" value="SLR1288 PROTEIN"/>
    <property type="match status" value="1"/>
</dbReference>
<feature type="domain" description="CAAX prenyl protease 2/Lysostaphin resistance protein A-like" evidence="2">
    <location>
        <begin position="163"/>
        <end position="249"/>
    </location>
</feature>
<evidence type="ECO:0000313" key="4">
    <source>
        <dbReference type="Proteomes" id="UP000317243"/>
    </source>
</evidence>
<keyword evidence="3" id="KW-0378">Hydrolase</keyword>
<feature type="transmembrane region" description="Helical" evidence="1">
    <location>
        <begin position="112"/>
        <end position="130"/>
    </location>
</feature>
<dbReference type="Pfam" id="PF02517">
    <property type="entry name" value="Rce1-like"/>
    <property type="match status" value="1"/>
</dbReference>
<dbReference type="RefSeq" id="WP_146510497.1">
    <property type="nucleotide sequence ID" value="NZ_SIHI01000006.1"/>
</dbReference>
<dbReference type="GO" id="GO:0080120">
    <property type="term" value="P:CAAX-box protein maturation"/>
    <property type="evidence" value="ECO:0007669"/>
    <property type="project" value="UniProtKB-ARBA"/>
</dbReference>
<feature type="transmembrane region" description="Helical" evidence="1">
    <location>
        <begin position="71"/>
        <end position="92"/>
    </location>
</feature>
<proteinExistence type="predicted"/>
<sequence>MIAQSVPTTRIRLKSLRALAEALLWAGSYSFAQLISFVVFVSLLFTAAFGFQWPDHDRLMQFALELGLDQSFVLIGVTSLGALILLVPLVAWRLGASYREQVGFRSPRHEEVIFAIAMVLPIAMLGDWLYSLARSLMLAVFSTGEGGDSLTVLFSEIHSVPLPMLVVALALGPAIGEELIFRGVIGRQLVSQFGTLPGSIMTVLLFSIAHASPAHAIATLPMACLLQFLYLKTGTLWVPIVVHFLNNLLAVVMVKYEITTNQSPSLFLLVWGFSYLAVLLVAFEYRRRSWSLL</sequence>
<keyword evidence="3" id="KW-0645">Protease</keyword>
<feature type="transmembrane region" description="Helical" evidence="1">
    <location>
        <begin position="236"/>
        <end position="254"/>
    </location>
</feature>
<dbReference type="OrthoDB" id="9777755at2"/>
<evidence type="ECO:0000313" key="3">
    <source>
        <dbReference type="EMBL" id="TWT52316.1"/>
    </source>
</evidence>
<feature type="transmembrane region" description="Helical" evidence="1">
    <location>
        <begin position="22"/>
        <end position="51"/>
    </location>
</feature>
<comment type="caution">
    <text evidence="3">The sequence shown here is derived from an EMBL/GenBank/DDBJ whole genome shotgun (WGS) entry which is preliminary data.</text>
</comment>
<accession>A0A5C5WNA7</accession>
<dbReference type="GO" id="GO:0004175">
    <property type="term" value="F:endopeptidase activity"/>
    <property type="evidence" value="ECO:0007669"/>
    <property type="project" value="UniProtKB-ARBA"/>
</dbReference>
<organism evidence="3 4">
    <name type="scientific">Thalassoglobus neptunius</name>
    <dbReference type="NCBI Taxonomy" id="1938619"/>
    <lineage>
        <taxon>Bacteria</taxon>
        <taxon>Pseudomonadati</taxon>
        <taxon>Planctomycetota</taxon>
        <taxon>Planctomycetia</taxon>
        <taxon>Planctomycetales</taxon>
        <taxon>Planctomycetaceae</taxon>
        <taxon>Thalassoglobus</taxon>
    </lineage>
</organism>
<name>A0A5C5WNA7_9PLAN</name>
<feature type="transmembrane region" description="Helical" evidence="1">
    <location>
        <begin position="160"/>
        <end position="181"/>
    </location>
</feature>
<dbReference type="InterPro" id="IPR052710">
    <property type="entry name" value="CAAX_protease"/>
</dbReference>
<dbReference type="Proteomes" id="UP000317243">
    <property type="component" value="Unassembled WGS sequence"/>
</dbReference>
<dbReference type="PANTHER" id="PTHR36435:SF1">
    <property type="entry name" value="CAAX AMINO TERMINAL PROTEASE FAMILY PROTEIN"/>
    <property type="match status" value="1"/>
</dbReference>
<keyword evidence="1" id="KW-1133">Transmembrane helix</keyword>
<dbReference type="InterPro" id="IPR003675">
    <property type="entry name" value="Rce1/LyrA-like_dom"/>
</dbReference>
<evidence type="ECO:0000259" key="2">
    <source>
        <dbReference type="Pfam" id="PF02517"/>
    </source>
</evidence>
<dbReference type="AlphaFoldDB" id="A0A5C5WNA7"/>
<reference evidence="3 4" key="1">
    <citation type="submission" date="2019-02" db="EMBL/GenBank/DDBJ databases">
        <title>Deep-cultivation of Planctomycetes and their phenomic and genomic characterization uncovers novel biology.</title>
        <authorList>
            <person name="Wiegand S."/>
            <person name="Jogler M."/>
            <person name="Boedeker C."/>
            <person name="Pinto D."/>
            <person name="Vollmers J."/>
            <person name="Rivas-Marin E."/>
            <person name="Kohn T."/>
            <person name="Peeters S.H."/>
            <person name="Heuer A."/>
            <person name="Rast P."/>
            <person name="Oberbeckmann S."/>
            <person name="Bunk B."/>
            <person name="Jeske O."/>
            <person name="Meyerdierks A."/>
            <person name="Storesund J.E."/>
            <person name="Kallscheuer N."/>
            <person name="Luecker S."/>
            <person name="Lage O.M."/>
            <person name="Pohl T."/>
            <person name="Merkel B.J."/>
            <person name="Hornburger P."/>
            <person name="Mueller R.-W."/>
            <person name="Bruemmer F."/>
            <person name="Labrenz M."/>
            <person name="Spormann A.M."/>
            <person name="Op Den Camp H."/>
            <person name="Overmann J."/>
            <person name="Amann R."/>
            <person name="Jetten M.S.M."/>
            <person name="Mascher T."/>
            <person name="Medema M.H."/>
            <person name="Devos D.P."/>
            <person name="Kaster A.-K."/>
            <person name="Ovreas L."/>
            <person name="Rohde M."/>
            <person name="Galperin M.Y."/>
            <person name="Jogler C."/>
        </authorList>
    </citation>
    <scope>NUCLEOTIDE SEQUENCE [LARGE SCALE GENOMIC DNA]</scope>
    <source>
        <strain evidence="3 4">KOR42</strain>
    </source>
</reference>
<protein>
    <submittedName>
        <fullName evidence="3">CAAX amino terminal protease self-immunity</fullName>
    </submittedName>
</protein>